<keyword evidence="5" id="KW-0472">Membrane</keyword>
<evidence type="ECO:0000256" key="6">
    <source>
        <dbReference type="ARBA" id="ARBA00023186"/>
    </source>
</evidence>
<dbReference type="PANTHER" id="PTHR47529">
    <property type="entry name" value="PEPTIDYL-PROLYL CIS-TRANS ISOMERASE D"/>
    <property type="match status" value="1"/>
</dbReference>
<keyword evidence="6" id="KW-0143">Chaperone</keyword>
<evidence type="ECO:0000256" key="5">
    <source>
        <dbReference type="ARBA" id="ARBA00023136"/>
    </source>
</evidence>
<dbReference type="InterPro" id="IPR000297">
    <property type="entry name" value="PPIase_PpiC"/>
</dbReference>
<evidence type="ECO:0000256" key="4">
    <source>
        <dbReference type="ARBA" id="ARBA00022989"/>
    </source>
</evidence>
<evidence type="ECO:0000313" key="9">
    <source>
        <dbReference type="Proteomes" id="UP000286954"/>
    </source>
</evidence>
<comment type="subcellular location">
    <subcellularLocation>
        <location evidence="1">Cell membrane</location>
        <topology evidence="1">Single-pass type II membrane protein</topology>
    </subcellularLocation>
</comment>
<evidence type="ECO:0000313" key="8">
    <source>
        <dbReference type="EMBL" id="AZU04283.1"/>
    </source>
</evidence>
<dbReference type="OrthoDB" id="9768393at2"/>
<keyword evidence="2" id="KW-1003">Cell membrane</keyword>
<dbReference type="Proteomes" id="UP000286954">
    <property type="component" value="Chromosome"/>
</dbReference>
<keyword evidence="4" id="KW-1133">Transmembrane helix</keyword>
<organism evidence="8 9">
    <name type="scientific">Glycocaulis alkaliphilus</name>
    <dbReference type="NCBI Taxonomy" id="1434191"/>
    <lineage>
        <taxon>Bacteria</taxon>
        <taxon>Pseudomonadati</taxon>
        <taxon>Pseudomonadota</taxon>
        <taxon>Alphaproteobacteria</taxon>
        <taxon>Maricaulales</taxon>
        <taxon>Maricaulaceae</taxon>
        <taxon>Glycocaulis</taxon>
    </lineage>
</organism>
<dbReference type="Pfam" id="PF13145">
    <property type="entry name" value="Rotamase_2"/>
    <property type="match status" value="1"/>
</dbReference>
<evidence type="ECO:0000256" key="7">
    <source>
        <dbReference type="ARBA" id="ARBA00038408"/>
    </source>
</evidence>
<keyword evidence="3" id="KW-0812">Transmembrane</keyword>
<accession>A0A3T0EA27</accession>
<dbReference type="AlphaFoldDB" id="A0A3T0EA27"/>
<dbReference type="Gene3D" id="1.10.4030.10">
    <property type="entry name" value="Porin chaperone SurA, peptide-binding domain"/>
    <property type="match status" value="1"/>
</dbReference>
<proteinExistence type="inferred from homology"/>
<name>A0A3T0EA27_9PROT</name>
<protein>
    <submittedName>
        <fullName evidence="8">Uncharacterized protein</fullName>
    </submittedName>
</protein>
<dbReference type="SUPFAM" id="SSF109998">
    <property type="entry name" value="Triger factor/SurA peptide-binding domain-like"/>
    <property type="match status" value="1"/>
</dbReference>
<dbReference type="RefSeq" id="WP_127567098.1">
    <property type="nucleotide sequence ID" value="NZ_BMFB01000003.1"/>
</dbReference>
<dbReference type="GO" id="GO:0003755">
    <property type="term" value="F:peptidyl-prolyl cis-trans isomerase activity"/>
    <property type="evidence" value="ECO:0007669"/>
    <property type="project" value="InterPro"/>
</dbReference>
<comment type="similarity">
    <text evidence="7">Belongs to the PpiD chaperone family.</text>
</comment>
<dbReference type="GO" id="GO:0005886">
    <property type="term" value="C:plasma membrane"/>
    <property type="evidence" value="ECO:0007669"/>
    <property type="project" value="UniProtKB-SubCell"/>
</dbReference>
<sequence>MLSSIRNLARSPIAVLVIIVPVVAAFALFGINDIFTGTGNAVATVGSERVTLQDVSRTMQREVRRLQMENPRMTQQEADAAGLGDSVINLLVAQAAISAQARELGIAATDEQVAEIIQSAPAFQSVFSNRFDPAAYNEWLRQEGWTANTFEAQLRADLRRQQFIDAALTGATPPALFSQLRARYQGETRTIRALLIPPALAGEVEAPDDETLQAFIAENEAFFTLPEQRRITLVRLDPQLVSADVAVDEAELRELYDMRLETGELSEAPLRTFLQWVTPDQQTAENIVERLEAGENPSGISAATGLGDPVRLEDVEQFAVPDQVIGQAAFEMAQGEARAVQGRLGWRAVYVQAANDPEVPDFESMADELRTELAGDAAEYRVLDALAEFEDQRGRGATLEEAAEAAGMPLERFDFMTPDAFEISSGSPLMSLIREEAILQAATATQEGFESDLTEFGEGGYFILRVDAVRPSELAPLADVREQAEAFWRLRQIDDRLQETVTQALSRAEAGESLDAIAASIPGTRVEETTLSRGQTAGPFTQVLVGAAFRARENTPFEARAGDQRTRAVGIVTGIAPGSSELDSTTRRAIAEGYENDIVIALERALLDNYDVRINAPLRDAALGRSDPE</sequence>
<evidence type="ECO:0000256" key="2">
    <source>
        <dbReference type="ARBA" id="ARBA00022475"/>
    </source>
</evidence>
<dbReference type="InterPro" id="IPR027304">
    <property type="entry name" value="Trigger_fact/SurA_dom_sf"/>
</dbReference>
<keyword evidence="9" id="KW-1185">Reference proteome</keyword>
<dbReference type="KEGG" id="gak:X907_1752"/>
<dbReference type="EMBL" id="CP018911">
    <property type="protein sequence ID" value="AZU04283.1"/>
    <property type="molecule type" value="Genomic_DNA"/>
</dbReference>
<dbReference type="InterPro" id="IPR052029">
    <property type="entry name" value="PpiD_chaperone"/>
</dbReference>
<evidence type="ECO:0000256" key="3">
    <source>
        <dbReference type="ARBA" id="ARBA00022692"/>
    </source>
</evidence>
<evidence type="ECO:0000256" key="1">
    <source>
        <dbReference type="ARBA" id="ARBA00004401"/>
    </source>
</evidence>
<dbReference type="PANTHER" id="PTHR47529:SF1">
    <property type="entry name" value="PERIPLASMIC CHAPERONE PPID"/>
    <property type="match status" value="1"/>
</dbReference>
<gene>
    <name evidence="8" type="ORF">X907_1752</name>
</gene>
<dbReference type="Pfam" id="PF13624">
    <property type="entry name" value="SurA_N_3"/>
    <property type="match status" value="1"/>
</dbReference>
<reference evidence="8 9" key="1">
    <citation type="submission" date="2016-12" db="EMBL/GenBank/DDBJ databases">
        <title>The genome of dimorphic prosthecate Glycocaulis alkaliphilus 6b-8t, isolated from crude oil dictates its adaptability in petroleum environments.</title>
        <authorList>
            <person name="Wu X.-L."/>
            <person name="Geng S."/>
        </authorList>
    </citation>
    <scope>NUCLEOTIDE SEQUENCE [LARGE SCALE GENOMIC DNA]</scope>
    <source>
        <strain evidence="8 9">6B-8</strain>
    </source>
</reference>